<dbReference type="Proteomes" id="UP000250572">
    <property type="component" value="Unassembled WGS sequence"/>
</dbReference>
<dbReference type="InterPro" id="IPR050405">
    <property type="entry name" value="Intermediate_filament"/>
</dbReference>
<feature type="compositionally biased region" description="Acidic residues" evidence="7">
    <location>
        <begin position="562"/>
        <end position="632"/>
    </location>
</feature>
<keyword evidence="10" id="KW-1185">Reference proteome</keyword>
<dbReference type="FunFam" id="1.20.5.1160:FF:000001">
    <property type="entry name" value="Keratin type II"/>
    <property type="match status" value="1"/>
</dbReference>
<dbReference type="PANTHER" id="PTHR45652:SF8">
    <property type="entry name" value="NEUROFILAMENT LIGHT POLYPEPTIDE"/>
    <property type="match status" value="1"/>
</dbReference>
<dbReference type="GO" id="GO:0099184">
    <property type="term" value="F:structural constituent of postsynaptic intermediate filament cytoskeleton"/>
    <property type="evidence" value="ECO:0007669"/>
    <property type="project" value="TreeGrafter"/>
</dbReference>
<comment type="caution">
    <text evidence="9">The sequence shown here is derived from an EMBL/GenBank/DDBJ whole genome shotgun (WGS) entry which is preliminary data.</text>
</comment>
<dbReference type="GO" id="GO:0099160">
    <property type="term" value="C:postsynaptic intermediate filament cytoskeleton"/>
    <property type="evidence" value="ECO:0007669"/>
    <property type="project" value="TreeGrafter"/>
</dbReference>
<feature type="compositionally biased region" description="Acidic residues" evidence="7">
    <location>
        <begin position="642"/>
        <end position="680"/>
    </location>
</feature>
<evidence type="ECO:0000256" key="1">
    <source>
        <dbReference type="ARBA" id="ARBA00004496"/>
    </source>
</evidence>
<feature type="region of interest" description="Disordered" evidence="7">
    <location>
        <begin position="117"/>
        <end position="149"/>
    </location>
</feature>
<evidence type="ECO:0000256" key="5">
    <source>
        <dbReference type="RuleBase" id="RU000685"/>
    </source>
</evidence>
<dbReference type="GO" id="GO:0005882">
    <property type="term" value="C:intermediate filament"/>
    <property type="evidence" value="ECO:0007669"/>
    <property type="project" value="UniProtKB-KW"/>
</dbReference>
<evidence type="ECO:0000313" key="9">
    <source>
        <dbReference type="EMBL" id="PWA18345.1"/>
    </source>
</evidence>
<dbReference type="SMART" id="SM01391">
    <property type="entry name" value="Filament"/>
    <property type="match status" value="1"/>
</dbReference>
<keyword evidence="2" id="KW-0963">Cytoplasm</keyword>
<feature type="domain" description="IF rod" evidence="8">
    <location>
        <begin position="182"/>
        <end position="493"/>
    </location>
</feature>
<feature type="region of interest" description="Disordered" evidence="7">
    <location>
        <begin position="550"/>
        <end position="680"/>
    </location>
</feature>
<name>A0A315V6E0_GAMAF</name>
<dbReference type="SUPFAM" id="SSF64593">
    <property type="entry name" value="Intermediate filament protein, coiled coil region"/>
    <property type="match status" value="2"/>
</dbReference>
<gene>
    <name evidence="9" type="ORF">CCH79_00009800</name>
</gene>
<keyword evidence="4 6" id="KW-0175">Coiled coil</keyword>
<feature type="coiled-coil region" evidence="6">
    <location>
        <begin position="186"/>
        <end position="283"/>
    </location>
</feature>
<evidence type="ECO:0000259" key="8">
    <source>
        <dbReference type="PROSITE" id="PS51842"/>
    </source>
</evidence>
<organism evidence="9 10">
    <name type="scientific">Gambusia affinis</name>
    <name type="common">Western mosquitofish</name>
    <name type="synonym">Heterandria affinis</name>
    <dbReference type="NCBI Taxonomy" id="33528"/>
    <lineage>
        <taxon>Eukaryota</taxon>
        <taxon>Metazoa</taxon>
        <taxon>Chordata</taxon>
        <taxon>Craniata</taxon>
        <taxon>Vertebrata</taxon>
        <taxon>Euteleostomi</taxon>
        <taxon>Actinopterygii</taxon>
        <taxon>Neopterygii</taxon>
        <taxon>Teleostei</taxon>
        <taxon>Neoteleostei</taxon>
        <taxon>Acanthomorphata</taxon>
        <taxon>Ovalentaria</taxon>
        <taxon>Atherinomorphae</taxon>
        <taxon>Cyprinodontiformes</taxon>
        <taxon>Poeciliidae</taxon>
        <taxon>Poeciliinae</taxon>
        <taxon>Gambusia</taxon>
    </lineage>
</organism>
<accession>A0A315V6E0</accession>
<feature type="compositionally biased region" description="Low complexity" evidence="7">
    <location>
        <begin position="132"/>
        <end position="149"/>
    </location>
</feature>
<evidence type="ECO:0000256" key="4">
    <source>
        <dbReference type="ARBA" id="ARBA00023054"/>
    </source>
</evidence>
<comment type="subcellular location">
    <subcellularLocation>
        <location evidence="1">Cytoplasm</location>
    </subcellularLocation>
</comment>
<dbReference type="STRING" id="33528.ENSGAFP00000008107"/>
<reference evidence="9 10" key="1">
    <citation type="journal article" date="2018" name="G3 (Bethesda)">
        <title>A High-Quality Reference Genome for the Invasive Mosquitofish Gambusia affinis Using a Chicago Library.</title>
        <authorList>
            <person name="Hoffberg S.L."/>
            <person name="Troendle N.J."/>
            <person name="Glenn T.C."/>
            <person name="Mahmud O."/>
            <person name="Louha S."/>
            <person name="Chalopin D."/>
            <person name="Bennetzen J.L."/>
            <person name="Mauricio R."/>
        </authorList>
    </citation>
    <scope>NUCLEOTIDE SEQUENCE [LARGE SCALE GENOMIC DNA]</scope>
    <source>
        <strain evidence="9">NE01/NJP1002.9</strain>
        <tissue evidence="9">Muscle</tissue>
    </source>
</reference>
<dbReference type="FunFam" id="1.20.5.170:FF:000002">
    <property type="entry name" value="Type I keratin KA11"/>
    <property type="match status" value="1"/>
</dbReference>
<dbReference type="Gene3D" id="1.20.5.500">
    <property type="entry name" value="Single helix bin"/>
    <property type="match status" value="1"/>
</dbReference>
<dbReference type="Gene3D" id="1.20.5.1160">
    <property type="entry name" value="Vasodilator-stimulated phosphoprotein"/>
    <property type="match status" value="1"/>
</dbReference>
<dbReference type="Pfam" id="PF00038">
    <property type="entry name" value="Filament"/>
    <property type="match status" value="1"/>
</dbReference>
<dbReference type="GO" id="GO:0030424">
    <property type="term" value="C:axon"/>
    <property type="evidence" value="ECO:0007669"/>
    <property type="project" value="TreeGrafter"/>
</dbReference>
<dbReference type="EMBL" id="NHOQ01002301">
    <property type="protein sequence ID" value="PWA18345.1"/>
    <property type="molecule type" value="Genomic_DNA"/>
</dbReference>
<sequence length="772" mass="87167">MSSVTLCVAAHFAPSLLIPASSTHTHTPPHLCWLARTIINSFRQHCGRKKKAYVTVITVSIKARVMQIHCADITATYPGTKRQIYEIMTSTGFDPYLPSTYKRRVVVRNAGYGAGGGIGSRSAHSTHSAPMPSYASSRRSYTTSTRAPSRYSPVLPAAAATELRLEQAVQVSSEFKQLRTQEKAQLQDLNDRFASFIDRVHELEQQNKLLETELLLLRQRQAEPSNLRALYEQEIRQLRTAVEEARHEKQAAQDHRDEMEDVLKNLQKRYEDEVLGREEAEGRLMDARKGADEAALGQAELEKSVGTLLDELAFLKRLCESEIAELQAQIQYSVEVAVEMEVSKPDLSAALRDIRGQYETMAQRNLQAAEDWFCNKMSMMTVGSTRSTESARSAKDEAGEYRRLLKDRTLEIDACREMIQALENQLQEVEEKQSSEISAMQDTIGQLEEELRANKNDMARYLKDYQDLLNVKMALDIEIAAYRKLLEGEENRLNVPKQGSFNIYSQAMGPTPAYGRAQVSTQSLLSSAAPYLLSSRLYSPSLFTEDVITASQAQQAESSPPQEEEEEEEEGEQVEEEEKEGEAEEAADEKEDEEKAEEEEEAGEEGEEAVEKEEGEEEGKGEDEEDHEEEEEEKGKDKKEEEEGGEESQPQDEDDSEQKEGDEEGVKEVEEEEGEKEAEEELHSFRLRLKSADGFCADIYLCDQRADASVFFHCFTHRSTPFPPPNLQHTSPSSTSLSINQATETFMTQLLLHWSIWPNVDLSRVARRVGEV</sequence>
<dbReference type="GO" id="GO:0033693">
    <property type="term" value="P:neurofilament bundle assembly"/>
    <property type="evidence" value="ECO:0007669"/>
    <property type="project" value="TreeGrafter"/>
</dbReference>
<protein>
    <recommendedName>
        <fullName evidence="8">IF rod domain-containing protein</fullName>
    </recommendedName>
</protein>
<dbReference type="GO" id="GO:0005737">
    <property type="term" value="C:cytoplasm"/>
    <property type="evidence" value="ECO:0007669"/>
    <property type="project" value="UniProtKB-SubCell"/>
</dbReference>
<keyword evidence="3 5" id="KW-0403">Intermediate filament</keyword>
<dbReference type="Gene3D" id="1.20.5.170">
    <property type="match status" value="1"/>
</dbReference>
<evidence type="ECO:0000256" key="2">
    <source>
        <dbReference type="ARBA" id="ARBA00022490"/>
    </source>
</evidence>
<dbReference type="PROSITE" id="PS51842">
    <property type="entry name" value="IF_ROD_2"/>
    <property type="match status" value="1"/>
</dbReference>
<evidence type="ECO:0000256" key="6">
    <source>
        <dbReference type="SAM" id="Coils"/>
    </source>
</evidence>
<evidence type="ECO:0000313" key="10">
    <source>
        <dbReference type="Proteomes" id="UP000250572"/>
    </source>
</evidence>
<dbReference type="PANTHER" id="PTHR45652">
    <property type="entry name" value="GLIAL FIBRILLARY ACIDIC PROTEIN"/>
    <property type="match status" value="1"/>
</dbReference>
<feature type="compositionally biased region" description="Low complexity" evidence="7">
    <location>
        <begin position="552"/>
        <end position="561"/>
    </location>
</feature>
<proteinExistence type="inferred from homology"/>
<evidence type="ECO:0000256" key="7">
    <source>
        <dbReference type="SAM" id="MobiDB-lite"/>
    </source>
</evidence>
<dbReference type="InterPro" id="IPR039008">
    <property type="entry name" value="IF_rod_dom"/>
</dbReference>
<dbReference type="InterPro" id="IPR018039">
    <property type="entry name" value="IF_conserved"/>
</dbReference>
<comment type="similarity">
    <text evidence="5">Belongs to the intermediate filament family.</text>
</comment>
<feature type="coiled-coil region" evidence="6">
    <location>
        <begin position="405"/>
        <end position="464"/>
    </location>
</feature>
<dbReference type="AlphaFoldDB" id="A0A315V6E0"/>
<evidence type="ECO:0000256" key="3">
    <source>
        <dbReference type="ARBA" id="ARBA00022754"/>
    </source>
</evidence>
<dbReference type="PROSITE" id="PS00226">
    <property type="entry name" value="IF_ROD_1"/>
    <property type="match status" value="1"/>
</dbReference>